<dbReference type="FunFam" id="3.90.640.10:FF:000003">
    <property type="entry name" value="Molecular chaperone DnaK"/>
    <property type="match status" value="1"/>
</dbReference>
<evidence type="ECO:0000256" key="4">
    <source>
        <dbReference type="SAM" id="MobiDB-lite"/>
    </source>
</evidence>
<dbReference type="SMART" id="SM01240">
    <property type="entry name" value="IMPDH"/>
    <property type="match status" value="1"/>
</dbReference>
<feature type="region of interest" description="Disordered" evidence="4">
    <location>
        <begin position="1"/>
        <end position="25"/>
    </location>
</feature>
<dbReference type="GO" id="GO:0005524">
    <property type="term" value="F:ATP binding"/>
    <property type="evidence" value="ECO:0007669"/>
    <property type="project" value="UniProtKB-KW"/>
</dbReference>
<feature type="domain" description="IMP dehydrogenase/GMP reductase" evidence="5">
    <location>
        <begin position="264"/>
        <end position="345"/>
    </location>
</feature>
<dbReference type="InterPro" id="IPR005990">
    <property type="entry name" value="IMP_DH"/>
</dbReference>
<dbReference type="Gene3D" id="3.30.420.40">
    <property type="match status" value="1"/>
</dbReference>
<evidence type="ECO:0000313" key="7">
    <source>
        <dbReference type="Proteomes" id="UP001215280"/>
    </source>
</evidence>
<organism evidence="6 7">
    <name type="scientific">Mycena maculata</name>
    <dbReference type="NCBI Taxonomy" id="230809"/>
    <lineage>
        <taxon>Eukaryota</taxon>
        <taxon>Fungi</taxon>
        <taxon>Dikarya</taxon>
        <taxon>Basidiomycota</taxon>
        <taxon>Agaricomycotina</taxon>
        <taxon>Agaricomycetes</taxon>
        <taxon>Agaricomycetidae</taxon>
        <taxon>Agaricales</taxon>
        <taxon>Marasmiineae</taxon>
        <taxon>Mycenaceae</taxon>
        <taxon>Mycena</taxon>
    </lineage>
</organism>
<dbReference type="SUPFAM" id="SSF51412">
    <property type="entry name" value="Inosine monophosphate dehydrogenase (IMPDH)"/>
    <property type="match status" value="1"/>
</dbReference>
<reference evidence="6" key="1">
    <citation type="submission" date="2023-03" db="EMBL/GenBank/DDBJ databases">
        <title>Massive genome expansion in bonnet fungi (Mycena s.s.) driven by repeated elements and novel gene families across ecological guilds.</title>
        <authorList>
            <consortium name="Lawrence Berkeley National Laboratory"/>
            <person name="Harder C.B."/>
            <person name="Miyauchi S."/>
            <person name="Viragh M."/>
            <person name="Kuo A."/>
            <person name="Thoen E."/>
            <person name="Andreopoulos B."/>
            <person name="Lu D."/>
            <person name="Skrede I."/>
            <person name="Drula E."/>
            <person name="Henrissat B."/>
            <person name="Morin E."/>
            <person name="Kohler A."/>
            <person name="Barry K."/>
            <person name="LaButti K."/>
            <person name="Morin E."/>
            <person name="Salamov A."/>
            <person name="Lipzen A."/>
            <person name="Mereny Z."/>
            <person name="Hegedus B."/>
            <person name="Baldrian P."/>
            <person name="Stursova M."/>
            <person name="Weitz H."/>
            <person name="Taylor A."/>
            <person name="Grigoriev I.V."/>
            <person name="Nagy L.G."/>
            <person name="Martin F."/>
            <person name="Kauserud H."/>
        </authorList>
    </citation>
    <scope>NUCLEOTIDE SEQUENCE</scope>
    <source>
        <strain evidence="6">CBHHK188m</strain>
    </source>
</reference>
<dbReference type="InterPro" id="IPR001093">
    <property type="entry name" value="IMP_DH_GMPRt"/>
</dbReference>
<comment type="caution">
    <text evidence="6">The sequence shown here is derived from an EMBL/GenBank/DDBJ whole genome shotgun (WGS) entry which is preliminary data.</text>
</comment>
<dbReference type="GO" id="GO:0005737">
    <property type="term" value="C:cytoplasm"/>
    <property type="evidence" value="ECO:0007669"/>
    <property type="project" value="TreeGrafter"/>
</dbReference>
<dbReference type="InterPro" id="IPR013126">
    <property type="entry name" value="Hsp_70_fam"/>
</dbReference>
<evidence type="ECO:0000256" key="2">
    <source>
        <dbReference type="ARBA" id="ARBA00022741"/>
    </source>
</evidence>
<dbReference type="PANTHER" id="PTHR11911:SF111">
    <property type="entry name" value="INOSINE-5'-MONOPHOSPHATE DEHYDROGENASE"/>
    <property type="match status" value="1"/>
</dbReference>
<gene>
    <name evidence="6" type="ORF">DFH07DRAFT_986517</name>
</gene>
<dbReference type="Proteomes" id="UP001215280">
    <property type="component" value="Unassembled WGS sequence"/>
</dbReference>
<accession>A0AAD7K2N6</accession>
<dbReference type="Pfam" id="PF00012">
    <property type="entry name" value="HSP70"/>
    <property type="match status" value="1"/>
</dbReference>
<name>A0AAD7K2N6_9AGAR</name>
<dbReference type="InterPro" id="IPR018181">
    <property type="entry name" value="Heat_shock_70_CS"/>
</dbReference>
<dbReference type="Pfam" id="PF00478">
    <property type="entry name" value="IMPDH"/>
    <property type="match status" value="1"/>
</dbReference>
<dbReference type="PANTHER" id="PTHR11911">
    <property type="entry name" value="INOSINE-5-MONOPHOSPHATE DEHYDROGENASE RELATED"/>
    <property type="match status" value="1"/>
</dbReference>
<protein>
    <submittedName>
        <fullName evidence="6">Hsp70 protein-domain-containing protein</fullName>
    </submittedName>
</protein>
<dbReference type="SUPFAM" id="SSF53067">
    <property type="entry name" value="Actin-like ATPase domain"/>
    <property type="match status" value="1"/>
</dbReference>
<dbReference type="Gene3D" id="3.20.20.70">
    <property type="entry name" value="Aldolase class I"/>
    <property type="match status" value="2"/>
</dbReference>
<dbReference type="GO" id="GO:0003938">
    <property type="term" value="F:IMP dehydrogenase activity"/>
    <property type="evidence" value="ECO:0007669"/>
    <property type="project" value="InterPro"/>
</dbReference>
<dbReference type="InterPro" id="IPR013785">
    <property type="entry name" value="Aldolase_TIM"/>
</dbReference>
<comment type="similarity">
    <text evidence="1">Belongs to the IMPDH/GMPR family.</text>
</comment>
<proteinExistence type="inferred from homology"/>
<keyword evidence="3" id="KW-0067">ATP-binding</keyword>
<evidence type="ECO:0000256" key="3">
    <source>
        <dbReference type="ARBA" id="ARBA00022840"/>
    </source>
</evidence>
<dbReference type="PROSITE" id="PS00329">
    <property type="entry name" value="HSP70_2"/>
    <property type="match status" value="1"/>
</dbReference>
<evidence type="ECO:0000313" key="6">
    <source>
        <dbReference type="EMBL" id="KAJ7774591.1"/>
    </source>
</evidence>
<dbReference type="InterPro" id="IPR043129">
    <property type="entry name" value="ATPase_NBD"/>
</dbReference>
<sequence length="392" mass="42060">MSLRLAAPQADGTISTAVDEPGLPSAPLDLQNPEPLLHVAQRDLVDGLPQDEGDLRDGRDKAIGEGNILIFDLGGGTFNMSLLTIEEGIFEVKATIGDTHLCGEDFGNRLVNHFAQEFKRKNKKDLFSNLRALRHLRTACERAKRTLLSAAQTSVTVFSSDFRDYTKPLSEAMARDLITAQQGITLLKADNILCDSKKESSPSSTRRAISCPSSPLYAAAAIGIHPSDRHRLTLLVAAGLDIAVIDSSQSNSVFEIETGCVSACSGLICIMQEVIPQVTAVYAAIEFAGHFGVPVIGDSRISDVGHIVKALALGVGTVMMGGLLASTEEAPGKYFCHEGKHIKTYCPRDGLPLPRGYGAGETCGSPEWQSEELDNAQEHGHVTVLLREQARA</sequence>
<dbReference type="Gene3D" id="3.90.640.10">
    <property type="entry name" value="Actin, Chain A, domain 4"/>
    <property type="match status" value="1"/>
</dbReference>
<dbReference type="GO" id="GO:0140662">
    <property type="term" value="F:ATP-dependent protein folding chaperone"/>
    <property type="evidence" value="ECO:0007669"/>
    <property type="project" value="InterPro"/>
</dbReference>
<keyword evidence="2" id="KW-0547">Nucleotide-binding</keyword>
<dbReference type="GO" id="GO:0006183">
    <property type="term" value="P:GTP biosynthetic process"/>
    <property type="evidence" value="ECO:0007669"/>
    <property type="project" value="TreeGrafter"/>
</dbReference>
<keyword evidence="7" id="KW-1185">Reference proteome</keyword>
<evidence type="ECO:0000259" key="5">
    <source>
        <dbReference type="Pfam" id="PF00478"/>
    </source>
</evidence>
<dbReference type="AlphaFoldDB" id="A0AAD7K2N6"/>
<evidence type="ECO:0000256" key="1">
    <source>
        <dbReference type="ARBA" id="ARBA00005502"/>
    </source>
</evidence>
<dbReference type="EMBL" id="JARJLG010000015">
    <property type="protein sequence ID" value="KAJ7774591.1"/>
    <property type="molecule type" value="Genomic_DNA"/>
</dbReference>